<dbReference type="KEGG" id="kpm:KPHS_08180"/>
<dbReference type="GeneID" id="11845807"/>
<sequence length="51" mass="5991">MFNRRNPHVMLINQASTEHGITHRFGISRKIYRWIQVGATIDDPGICRRRA</sequence>
<protein>
    <submittedName>
        <fullName evidence="1">Uncharacterized protein</fullName>
    </submittedName>
</protein>
<dbReference type="RefSeq" id="WP_004227057.1">
    <property type="nucleotide sequence ID" value="NC_016845.1"/>
</dbReference>
<accession>A0A0H3GMM1</accession>
<dbReference type="HOGENOM" id="CLU_3099863_0_0_6"/>
<gene>
    <name evidence="1" type="ordered locus">KPHS_08180</name>
</gene>
<dbReference type="Proteomes" id="UP000007841">
    <property type="component" value="Chromosome"/>
</dbReference>
<name>A0A0H3GMM1_KLEPH</name>
<dbReference type="AlphaFoldDB" id="A0A0H3GMM1"/>
<dbReference type="EMBL" id="CP003200">
    <property type="protein sequence ID" value="AEW59516.1"/>
    <property type="molecule type" value="Genomic_DNA"/>
</dbReference>
<keyword evidence="2" id="KW-1185">Reference proteome</keyword>
<dbReference type="RefSeq" id="YP_005225117.1">
    <property type="nucleotide sequence ID" value="NC_016845.1"/>
</dbReference>
<evidence type="ECO:0000313" key="2">
    <source>
        <dbReference type="Proteomes" id="UP000007841"/>
    </source>
</evidence>
<reference evidence="1 2" key="1">
    <citation type="journal article" date="2012" name="J. Bacteriol.">
        <title>Complete genome sequence of Klebsiella pneumoniae subsp. pneumoniae HS11286, a multidrug-resistant strain isolated from human sputum.</title>
        <authorList>
            <person name="Liu P."/>
            <person name="Li P."/>
            <person name="Jiang X."/>
            <person name="Bi D."/>
            <person name="Xie Y."/>
            <person name="Tai C."/>
            <person name="Deng Z."/>
            <person name="Rajakumar K."/>
            <person name="Ou H.Y."/>
        </authorList>
    </citation>
    <scope>NUCLEOTIDE SEQUENCE [LARGE SCALE GENOMIC DNA]</scope>
    <source>
        <strain evidence="1 2">HS11286</strain>
    </source>
</reference>
<organism evidence="1 2">
    <name type="scientific">Klebsiella pneumoniae subsp. pneumoniae (strain HS11286)</name>
    <dbReference type="NCBI Taxonomy" id="1125630"/>
    <lineage>
        <taxon>Bacteria</taxon>
        <taxon>Pseudomonadati</taxon>
        <taxon>Pseudomonadota</taxon>
        <taxon>Gammaproteobacteria</taxon>
        <taxon>Enterobacterales</taxon>
        <taxon>Enterobacteriaceae</taxon>
        <taxon>Klebsiella/Raoultella group</taxon>
        <taxon>Klebsiella</taxon>
        <taxon>Klebsiella pneumoniae complex</taxon>
    </lineage>
</organism>
<evidence type="ECO:0000313" key="1">
    <source>
        <dbReference type="EMBL" id="AEW59516.1"/>
    </source>
</evidence>
<proteinExistence type="predicted"/>